<dbReference type="PROSITE" id="PS51186">
    <property type="entry name" value="GNAT"/>
    <property type="match status" value="1"/>
</dbReference>
<reference evidence="2 3" key="1">
    <citation type="submission" date="2019-09" db="EMBL/GenBank/DDBJ databases">
        <title>Arthrobacter zafarii sp. nov., a moderately thermotolerant and halotolerant actinobacterium isolated from Cholistan desert soil of Pakistan.</title>
        <authorList>
            <person name="Amin A."/>
            <person name="Ahmed I."/>
            <person name="Khalid N."/>
            <person name="Schumann P."/>
            <person name="Busse H.J."/>
            <person name="Khan I.U."/>
            <person name="Li S."/>
            <person name="Li W.J."/>
        </authorList>
    </citation>
    <scope>NUCLEOTIDE SEQUENCE [LARGE SCALE GENOMIC DNA]</scope>
    <source>
        <strain evidence="2 3">NCCP-1664</strain>
    </source>
</reference>
<comment type="caution">
    <text evidence="2">The sequence shown here is derived from an EMBL/GenBank/DDBJ whole genome shotgun (WGS) entry which is preliminary data.</text>
</comment>
<sequence>MDLETGTRAIIALAWARRFGLPDAELHYAAMGETAPRVLARDDTADSVRFLRLLRGSALHGPGWALDAAERYDDDELGLESTLVRLVREHGGGSHARGLGETALYYLDEPLDVAESESTVVSFDLAHARELEAACPRDDVAEVRLSSREHPFTLLAEEGHKPLAGAGYDIWEGMVADLSALTVPALRRHGLASYITAVAIDDALTQGLIPQWRAGVSNRAGHLTAQTLGFVLAGSLTAASIGDRRF</sequence>
<dbReference type="InterPro" id="IPR000182">
    <property type="entry name" value="GNAT_dom"/>
</dbReference>
<dbReference type="InterPro" id="IPR016181">
    <property type="entry name" value="Acyl_CoA_acyltransferase"/>
</dbReference>
<evidence type="ECO:0000313" key="3">
    <source>
        <dbReference type="Proteomes" id="UP000325307"/>
    </source>
</evidence>
<dbReference type="Proteomes" id="UP000325307">
    <property type="component" value="Unassembled WGS sequence"/>
</dbReference>
<accession>A0A5A7NMY5</accession>
<evidence type="ECO:0000313" key="2">
    <source>
        <dbReference type="EMBL" id="GER21562.1"/>
    </source>
</evidence>
<keyword evidence="3" id="KW-1185">Reference proteome</keyword>
<gene>
    <name evidence="2" type="ORF">NCCP1664_00590</name>
</gene>
<dbReference type="GO" id="GO:0016747">
    <property type="term" value="F:acyltransferase activity, transferring groups other than amino-acyl groups"/>
    <property type="evidence" value="ECO:0007669"/>
    <property type="project" value="InterPro"/>
</dbReference>
<proteinExistence type="predicted"/>
<organism evidence="2 3">
    <name type="scientific">Zafaria cholistanensis</name>
    <dbReference type="NCBI Taxonomy" id="1682741"/>
    <lineage>
        <taxon>Bacteria</taxon>
        <taxon>Bacillati</taxon>
        <taxon>Actinomycetota</taxon>
        <taxon>Actinomycetes</taxon>
        <taxon>Micrococcales</taxon>
        <taxon>Micrococcaceae</taxon>
        <taxon>Zafaria</taxon>
    </lineage>
</organism>
<feature type="domain" description="N-acetyltransferase" evidence="1">
    <location>
        <begin position="111"/>
        <end position="246"/>
    </location>
</feature>
<evidence type="ECO:0000259" key="1">
    <source>
        <dbReference type="PROSITE" id="PS51186"/>
    </source>
</evidence>
<dbReference type="AlphaFoldDB" id="A0A5A7NMY5"/>
<dbReference type="RefSeq" id="WP_172627234.1">
    <property type="nucleotide sequence ID" value="NZ_BKDJ01000001.1"/>
</dbReference>
<dbReference type="SUPFAM" id="SSF55729">
    <property type="entry name" value="Acyl-CoA N-acyltransferases (Nat)"/>
    <property type="match status" value="1"/>
</dbReference>
<dbReference type="EMBL" id="BKDJ01000001">
    <property type="protein sequence ID" value="GER21562.1"/>
    <property type="molecule type" value="Genomic_DNA"/>
</dbReference>
<protein>
    <recommendedName>
        <fullName evidence="1">N-acetyltransferase domain-containing protein</fullName>
    </recommendedName>
</protein>
<dbReference type="Gene3D" id="3.40.630.30">
    <property type="match status" value="1"/>
</dbReference>
<name>A0A5A7NMY5_9MICC</name>